<dbReference type="PANTHER" id="PTHR14911">
    <property type="entry name" value="THUMP DOMAIN-CONTAINING"/>
    <property type="match status" value="1"/>
</dbReference>
<dbReference type="Proteomes" id="UP000228528">
    <property type="component" value="Unassembled WGS sequence"/>
</dbReference>
<protein>
    <recommendedName>
        <fullName evidence="1">Ribosomal RNA large subunit methyltransferase K/L-like methyltransferase domain-containing protein</fullName>
    </recommendedName>
</protein>
<evidence type="ECO:0000259" key="1">
    <source>
        <dbReference type="Pfam" id="PF01170"/>
    </source>
</evidence>
<dbReference type="Gene3D" id="3.40.50.150">
    <property type="entry name" value="Vaccinia Virus protein VP39"/>
    <property type="match status" value="1"/>
</dbReference>
<proteinExistence type="predicted"/>
<dbReference type="GO" id="GO:0016423">
    <property type="term" value="F:tRNA (guanine) methyltransferase activity"/>
    <property type="evidence" value="ECO:0007669"/>
    <property type="project" value="TreeGrafter"/>
</dbReference>
<name>A0A2M6P275_9BACT</name>
<dbReference type="InterPro" id="IPR029063">
    <property type="entry name" value="SAM-dependent_MTases_sf"/>
</dbReference>
<reference evidence="3" key="1">
    <citation type="submission" date="2017-09" db="EMBL/GenBank/DDBJ databases">
        <title>Depth-based differentiation of microbial function through sediment-hosted aquifers and enrichment of novel symbionts in the deep terrestrial subsurface.</title>
        <authorList>
            <person name="Probst A.J."/>
            <person name="Ladd B."/>
            <person name="Jarett J.K."/>
            <person name="Geller-Mcgrath D.E."/>
            <person name="Sieber C.M.K."/>
            <person name="Emerson J.B."/>
            <person name="Anantharaman K."/>
            <person name="Thomas B.C."/>
            <person name="Malmstrom R."/>
            <person name="Stieglmeier M."/>
            <person name="Klingl A."/>
            <person name="Woyke T."/>
            <person name="Ryan C.M."/>
            <person name="Banfield J.F."/>
        </authorList>
    </citation>
    <scope>NUCLEOTIDE SEQUENCE [LARGE SCALE GENOMIC DNA]</scope>
</reference>
<accession>A0A2M6P275</accession>
<feature type="domain" description="Ribosomal RNA large subunit methyltransferase K/L-like methyltransferase" evidence="1">
    <location>
        <begin position="155"/>
        <end position="309"/>
    </location>
</feature>
<feature type="non-terminal residue" evidence="2">
    <location>
        <position position="1"/>
    </location>
</feature>
<dbReference type="AlphaFoldDB" id="A0A2M6P275"/>
<dbReference type="InterPro" id="IPR000241">
    <property type="entry name" value="RlmKL-like_Mtase"/>
</dbReference>
<comment type="caution">
    <text evidence="2">The sequence shown here is derived from an EMBL/GenBank/DDBJ whole genome shotgun (WGS) entry which is preliminary data.</text>
</comment>
<dbReference type="Pfam" id="PF01170">
    <property type="entry name" value="UPF0020"/>
    <property type="match status" value="1"/>
</dbReference>
<dbReference type="EMBL" id="PFBW01000025">
    <property type="protein sequence ID" value="PIR77801.1"/>
    <property type="molecule type" value="Genomic_DNA"/>
</dbReference>
<organism evidence="2 3">
    <name type="scientific">Candidatus Magasanikbacteria bacterium CG10_big_fil_rev_8_21_14_0_10_38_6</name>
    <dbReference type="NCBI Taxonomy" id="1974647"/>
    <lineage>
        <taxon>Bacteria</taxon>
        <taxon>Candidatus Magasanikiibacteriota</taxon>
    </lineage>
</organism>
<dbReference type="CDD" id="cd02440">
    <property type="entry name" value="AdoMet_MTases"/>
    <property type="match status" value="1"/>
</dbReference>
<dbReference type="PANTHER" id="PTHR14911:SF13">
    <property type="entry name" value="TRNA (GUANINE(6)-N2)-METHYLTRANSFERASE THUMP3"/>
    <property type="match status" value="1"/>
</dbReference>
<dbReference type="GO" id="GO:0030488">
    <property type="term" value="P:tRNA methylation"/>
    <property type="evidence" value="ECO:0007669"/>
    <property type="project" value="TreeGrafter"/>
</dbReference>
<gene>
    <name evidence="2" type="ORF">COU30_00500</name>
</gene>
<dbReference type="SUPFAM" id="SSF53335">
    <property type="entry name" value="S-adenosyl-L-methionine-dependent methyltransferases"/>
    <property type="match status" value="1"/>
</dbReference>
<evidence type="ECO:0000313" key="2">
    <source>
        <dbReference type="EMBL" id="PIR77801.1"/>
    </source>
</evidence>
<evidence type="ECO:0000313" key="3">
    <source>
        <dbReference type="Proteomes" id="UP000228528"/>
    </source>
</evidence>
<sequence length="362" mass="40537">VFALLNISYTVALQNTSFLFIDTEAPLDVDALIQRFGGVVAILERIPVSGDLRKQDAIIETVAAYLDAVCPEGKITFSFHNGNKTGIAIKKAVKQLGRSIRFVVPKNTATVLHNNLVEKQSDLNIIDYELFVTRAIQPIEAFSKRDYDRPGADSKSGMLPPKLSRIMVNLSGVDPKNATLLDPFCGSGTVLMEAAMLGFSHIVGTDISDKAVTDTKNNIAWLKEEYPSELKQISFSYYSVDVLDLERRIDEDSVNVIVSEPYMGKALRGNEPKGAIVDQARVLGSLYENAFRQFAQVLTDGGVVVFIIPQFFYRNEWILIDCVNRIKNIGFFVEPFSDNEESLLYWRKGQHVGRAIWKFRKI</sequence>